<dbReference type="PANTHER" id="PTHR46306">
    <property type="entry name" value="BTB/POZ DOMAIN-CONTAINING PROTEIN 9"/>
    <property type="match status" value="1"/>
</dbReference>
<dbReference type="InterPro" id="IPR052407">
    <property type="entry name" value="BTB_POZ_domain_cont_9"/>
</dbReference>
<sequence length="380" mass="43587">MSSNSSKSAKKQSCPKEVHIEDVRLGDSLMEDMGRRCMSEVFADVWFCVEDQRLPAHCVILAARSDFFRELLQGSMPKDRQVPLEVALAPFKVILAYIYTGTLSISTLPLVAIVDVLGVARLYGLEKVEMVLNKRLEQSLHLNNVFTVLGAARRNSLEDLAERCFQFMDRMASELLKEESFLMVSKATLAEVLTRDTFVVSEEAIFSIVCEWIGRHPMENIQSLFSLVGLPLTSEEDLVVRPASRGHVEPENIPKFVPCHTTLWPEKDVAFDKYFLRRISGSHNEPMIDLRHCYRINFISVIERLKSAEICYDVEVSCDRNRWDRVGRMMPGGMPLPDVWINIYFALRPIRFIRIVNPENGRKDLLNYFELKAKHTTKIL</sequence>
<dbReference type="InterPro" id="IPR011333">
    <property type="entry name" value="SKP1/BTB/POZ_sf"/>
</dbReference>
<dbReference type="GO" id="GO:0008344">
    <property type="term" value="P:adult locomotory behavior"/>
    <property type="evidence" value="ECO:0007669"/>
    <property type="project" value="TreeGrafter"/>
</dbReference>
<dbReference type="Gene3D" id="3.30.710.10">
    <property type="entry name" value="Potassium Channel Kv1.1, Chain A"/>
    <property type="match status" value="1"/>
</dbReference>
<dbReference type="InterPro" id="IPR000210">
    <property type="entry name" value="BTB/POZ_dom"/>
</dbReference>
<dbReference type="PROSITE" id="PS50097">
    <property type="entry name" value="BTB"/>
    <property type="match status" value="1"/>
</dbReference>
<accession>A0A6I8UXI3</accession>
<evidence type="ECO:0000259" key="1">
    <source>
        <dbReference type="PROSITE" id="PS50097"/>
    </source>
</evidence>
<keyword evidence="2" id="KW-1185">Reference proteome</keyword>
<dbReference type="AlphaFoldDB" id="A0A6I8UXI3"/>
<dbReference type="InterPro" id="IPR011705">
    <property type="entry name" value="BACK"/>
</dbReference>
<dbReference type="Proteomes" id="UP000001819">
    <property type="component" value="Chromosome 4"/>
</dbReference>
<dbReference type="InParanoid" id="A0A6I8UXI3"/>
<evidence type="ECO:0000313" key="3">
    <source>
        <dbReference type="RefSeq" id="XP_002132226.2"/>
    </source>
</evidence>
<dbReference type="Gene3D" id="1.25.40.420">
    <property type="match status" value="1"/>
</dbReference>
<name>A0A6I8UXI3_DROPS</name>
<dbReference type="RefSeq" id="XP_002132226.2">
    <property type="nucleotide sequence ID" value="XM_002132190.3"/>
</dbReference>
<dbReference type="SMART" id="SM00225">
    <property type="entry name" value="BTB"/>
    <property type="match status" value="1"/>
</dbReference>
<dbReference type="SMART" id="SM00875">
    <property type="entry name" value="BACK"/>
    <property type="match status" value="1"/>
</dbReference>
<proteinExistence type="predicted"/>
<dbReference type="GO" id="GO:0050804">
    <property type="term" value="P:modulation of chemical synaptic transmission"/>
    <property type="evidence" value="ECO:0007669"/>
    <property type="project" value="TreeGrafter"/>
</dbReference>
<dbReference type="GO" id="GO:0005737">
    <property type="term" value="C:cytoplasm"/>
    <property type="evidence" value="ECO:0007669"/>
    <property type="project" value="TreeGrafter"/>
</dbReference>
<dbReference type="Pfam" id="PF07707">
    <property type="entry name" value="BACK"/>
    <property type="match status" value="1"/>
</dbReference>
<protein>
    <submittedName>
        <fullName evidence="3">BTB/POZ domain-containing protein 9-like</fullName>
    </submittedName>
</protein>
<dbReference type="SUPFAM" id="SSF54695">
    <property type="entry name" value="POZ domain"/>
    <property type="match status" value="1"/>
</dbReference>
<dbReference type="Pfam" id="PF00651">
    <property type="entry name" value="BTB"/>
    <property type="match status" value="1"/>
</dbReference>
<reference evidence="3" key="1">
    <citation type="submission" date="2025-08" db="UniProtKB">
        <authorList>
            <consortium name="RefSeq"/>
        </authorList>
    </citation>
    <scope>IDENTIFICATION</scope>
    <source>
        <strain evidence="3">MV-25-SWS-2005</strain>
        <tissue evidence="3">Whole body</tissue>
    </source>
</reference>
<dbReference type="PANTHER" id="PTHR46306:SF1">
    <property type="entry name" value="BTB_POZ DOMAIN-CONTAINING PROTEIN 9"/>
    <property type="match status" value="1"/>
</dbReference>
<organism evidence="2 3">
    <name type="scientific">Drosophila pseudoobscura pseudoobscura</name>
    <name type="common">Fruit fly</name>
    <dbReference type="NCBI Taxonomy" id="46245"/>
    <lineage>
        <taxon>Eukaryota</taxon>
        <taxon>Metazoa</taxon>
        <taxon>Ecdysozoa</taxon>
        <taxon>Arthropoda</taxon>
        <taxon>Hexapoda</taxon>
        <taxon>Insecta</taxon>
        <taxon>Pterygota</taxon>
        <taxon>Neoptera</taxon>
        <taxon>Endopterygota</taxon>
        <taxon>Diptera</taxon>
        <taxon>Brachycera</taxon>
        <taxon>Muscomorpha</taxon>
        <taxon>Ephydroidea</taxon>
        <taxon>Drosophilidae</taxon>
        <taxon>Drosophila</taxon>
        <taxon>Sophophora</taxon>
    </lineage>
</organism>
<feature type="domain" description="BTB" evidence="1">
    <location>
        <begin position="43"/>
        <end position="107"/>
    </location>
</feature>
<dbReference type="GO" id="GO:0048512">
    <property type="term" value="P:circadian behavior"/>
    <property type="evidence" value="ECO:0007669"/>
    <property type="project" value="TreeGrafter"/>
</dbReference>
<dbReference type="KEGG" id="dpo:6903345"/>
<evidence type="ECO:0000313" key="2">
    <source>
        <dbReference type="Proteomes" id="UP000001819"/>
    </source>
</evidence>
<gene>
    <name evidence="3" type="primary">LOC6903345</name>
</gene>